<name>A0A3B0SAY3_9ZZZZ</name>
<protein>
    <submittedName>
        <fullName evidence="2">Uncharacterized protein</fullName>
    </submittedName>
</protein>
<accession>A0A3B0SAY3</accession>
<dbReference type="EMBL" id="UOEH01000326">
    <property type="protein sequence ID" value="VAW01083.1"/>
    <property type="molecule type" value="Genomic_DNA"/>
</dbReference>
<feature type="transmembrane region" description="Helical" evidence="1">
    <location>
        <begin position="16"/>
        <end position="35"/>
    </location>
</feature>
<gene>
    <name evidence="2" type="ORF">MNBD_ALPHA05-356</name>
</gene>
<proteinExistence type="predicted"/>
<evidence type="ECO:0000313" key="2">
    <source>
        <dbReference type="EMBL" id="VAW01083.1"/>
    </source>
</evidence>
<keyword evidence="1" id="KW-1133">Transmembrane helix</keyword>
<reference evidence="2" key="1">
    <citation type="submission" date="2018-06" db="EMBL/GenBank/DDBJ databases">
        <authorList>
            <person name="Zhirakovskaya E."/>
        </authorList>
    </citation>
    <scope>NUCLEOTIDE SEQUENCE</scope>
</reference>
<sequence length="36" mass="4265">RHISTSLSRPYNEEEVLLFVYSAIFSTVFLTLVYLR</sequence>
<keyword evidence="1" id="KW-0472">Membrane</keyword>
<organism evidence="2">
    <name type="scientific">hydrothermal vent metagenome</name>
    <dbReference type="NCBI Taxonomy" id="652676"/>
    <lineage>
        <taxon>unclassified sequences</taxon>
        <taxon>metagenomes</taxon>
        <taxon>ecological metagenomes</taxon>
    </lineage>
</organism>
<dbReference type="AlphaFoldDB" id="A0A3B0SAY3"/>
<feature type="non-terminal residue" evidence="2">
    <location>
        <position position="1"/>
    </location>
</feature>
<evidence type="ECO:0000256" key="1">
    <source>
        <dbReference type="SAM" id="Phobius"/>
    </source>
</evidence>
<keyword evidence="1" id="KW-0812">Transmembrane</keyword>